<dbReference type="AlphaFoldDB" id="A0ABD2N8Z1"/>
<sequence>MGRKCKRHQSLHITCLNTISWGLQGRGHLIEREQYLKKVMQLTVKCSTTNTE</sequence>
<reference evidence="1 2" key="1">
    <citation type="journal article" date="2021" name="BMC Biol.">
        <title>Horizontally acquired antibacterial genes associated with adaptive radiation of ladybird beetles.</title>
        <authorList>
            <person name="Li H.S."/>
            <person name="Tang X.F."/>
            <person name="Huang Y.H."/>
            <person name="Xu Z.Y."/>
            <person name="Chen M.L."/>
            <person name="Du X.Y."/>
            <person name="Qiu B.Y."/>
            <person name="Chen P.T."/>
            <person name="Zhang W."/>
            <person name="Slipinski A."/>
            <person name="Escalona H.E."/>
            <person name="Waterhouse R.M."/>
            <person name="Zwick A."/>
            <person name="Pang H."/>
        </authorList>
    </citation>
    <scope>NUCLEOTIDE SEQUENCE [LARGE SCALE GENOMIC DNA]</scope>
    <source>
        <strain evidence="1">SYSU2018</strain>
    </source>
</reference>
<protein>
    <submittedName>
        <fullName evidence="1">Uncharacterized protein</fullName>
    </submittedName>
</protein>
<dbReference type="Proteomes" id="UP001516400">
    <property type="component" value="Unassembled WGS sequence"/>
</dbReference>
<gene>
    <name evidence="1" type="ORF">HHI36_019930</name>
</gene>
<dbReference type="EMBL" id="JABFTP020000083">
    <property type="protein sequence ID" value="KAL3275161.1"/>
    <property type="molecule type" value="Genomic_DNA"/>
</dbReference>
<accession>A0ABD2N8Z1</accession>
<keyword evidence="2" id="KW-1185">Reference proteome</keyword>
<feature type="non-terminal residue" evidence="1">
    <location>
        <position position="52"/>
    </location>
</feature>
<evidence type="ECO:0000313" key="2">
    <source>
        <dbReference type="Proteomes" id="UP001516400"/>
    </source>
</evidence>
<organism evidence="1 2">
    <name type="scientific">Cryptolaemus montrouzieri</name>
    <dbReference type="NCBI Taxonomy" id="559131"/>
    <lineage>
        <taxon>Eukaryota</taxon>
        <taxon>Metazoa</taxon>
        <taxon>Ecdysozoa</taxon>
        <taxon>Arthropoda</taxon>
        <taxon>Hexapoda</taxon>
        <taxon>Insecta</taxon>
        <taxon>Pterygota</taxon>
        <taxon>Neoptera</taxon>
        <taxon>Endopterygota</taxon>
        <taxon>Coleoptera</taxon>
        <taxon>Polyphaga</taxon>
        <taxon>Cucujiformia</taxon>
        <taxon>Coccinelloidea</taxon>
        <taxon>Coccinellidae</taxon>
        <taxon>Scymninae</taxon>
        <taxon>Scymnini</taxon>
        <taxon>Cryptolaemus</taxon>
    </lineage>
</organism>
<name>A0ABD2N8Z1_9CUCU</name>
<evidence type="ECO:0000313" key="1">
    <source>
        <dbReference type="EMBL" id="KAL3275161.1"/>
    </source>
</evidence>
<comment type="caution">
    <text evidence="1">The sequence shown here is derived from an EMBL/GenBank/DDBJ whole genome shotgun (WGS) entry which is preliminary data.</text>
</comment>
<proteinExistence type="predicted"/>